<dbReference type="InterPro" id="IPR036047">
    <property type="entry name" value="F-box-like_dom_sf"/>
</dbReference>
<feature type="compositionally biased region" description="Acidic residues" evidence="1">
    <location>
        <begin position="364"/>
        <end position="390"/>
    </location>
</feature>
<evidence type="ECO:0000313" key="2">
    <source>
        <dbReference type="EMBL" id="KAJ3480953.1"/>
    </source>
</evidence>
<evidence type="ECO:0000256" key="1">
    <source>
        <dbReference type="SAM" id="MobiDB-lite"/>
    </source>
</evidence>
<organism evidence="2 3">
    <name type="scientific">Meripilus lineatus</name>
    <dbReference type="NCBI Taxonomy" id="2056292"/>
    <lineage>
        <taxon>Eukaryota</taxon>
        <taxon>Fungi</taxon>
        <taxon>Dikarya</taxon>
        <taxon>Basidiomycota</taxon>
        <taxon>Agaricomycotina</taxon>
        <taxon>Agaricomycetes</taxon>
        <taxon>Polyporales</taxon>
        <taxon>Meripilaceae</taxon>
        <taxon>Meripilus</taxon>
    </lineage>
</organism>
<name>A0AAD5V3B0_9APHY</name>
<dbReference type="EMBL" id="JANAWD010000347">
    <property type="protein sequence ID" value="KAJ3480953.1"/>
    <property type="molecule type" value="Genomic_DNA"/>
</dbReference>
<keyword evidence="3" id="KW-1185">Reference proteome</keyword>
<feature type="region of interest" description="Disordered" evidence="1">
    <location>
        <begin position="360"/>
        <end position="395"/>
    </location>
</feature>
<gene>
    <name evidence="2" type="ORF">NLI96_g7991</name>
</gene>
<evidence type="ECO:0000313" key="3">
    <source>
        <dbReference type="Proteomes" id="UP001212997"/>
    </source>
</evidence>
<accession>A0AAD5V3B0</accession>
<reference evidence="2" key="1">
    <citation type="submission" date="2022-07" db="EMBL/GenBank/DDBJ databases">
        <title>Genome Sequence of Physisporinus lineatus.</title>
        <authorList>
            <person name="Buettner E."/>
        </authorList>
    </citation>
    <scope>NUCLEOTIDE SEQUENCE</scope>
    <source>
        <strain evidence="2">VT162</strain>
    </source>
</reference>
<dbReference type="SUPFAM" id="SSF81383">
    <property type="entry name" value="F-box domain"/>
    <property type="match status" value="1"/>
</dbReference>
<dbReference type="AlphaFoldDB" id="A0AAD5V3B0"/>
<sequence length="411" mass="47413">MTGPHPPTLLEDVLWKIISFVDRDRNTLCACALVNKDWYPVFRRQLYRFVQARGDGVDKFVDSVARDPGLGGMVRELTLDSHFNDPVCAYKFFDIIIPHLTNLTSLTYAGLSIPYRNLPSFSSGWKSLTFLRLEAIKAHSFEDFIQLVSFHKGLQELEIYACSWRQPNVHHHSIAPCSGSNLQELRLYEFQEYQLFDILRWLAKGNRRVRYLEIEGLGVSGEGVVNGPGHNTDSTFPRIWRDTLEAVSLEFPGELEELDTSTKEYVISTLIAIIKFCHNLNTVRLRIGYDTLHMLGQVATILTGLTHLRRIALVFDFPADASDVLLGNNEITWTDLDQNLADLTRFGSLQYVEVQCGWKRKEEQDEEDGDEGNGMDEDDEGWGEDEEMGEEHEWGMRRWMRMTRRPKERWT</sequence>
<proteinExistence type="predicted"/>
<dbReference type="InterPro" id="IPR032675">
    <property type="entry name" value="LRR_dom_sf"/>
</dbReference>
<protein>
    <recommendedName>
        <fullName evidence="4">F-box domain-containing protein</fullName>
    </recommendedName>
</protein>
<comment type="caution">
    <text evidence="2">The sequence shown here is derived from an EMBL/GenBank/DDBJ whole genome shotgun (WGS) entry which is preliminary data.</text>
</comment>
<evidence type="ECO:0008006" key="4">
    <source>
        <dbReference type="Google" id="ProtNLM"/>
    </source>
</evidence>
<dbReference type="SUPFAM" id="SSF52047">
    <property type="entry name" value="RNI-like"/>
    <property type="match status" value="1"/>
</dbReference>
<dbReference type="Gene3D" id="3.80.10.10">
    <property type="entry name" value="Ribonuclease Inhibitor"/>
    <property type="match status" value="1"/>
</dbReference>
<dbReference type="Proteomes" id="UP001212997">
    <property type="component" value="Unassembled WGS sequence"/>
</dbReference>